<dbReference type="CDD" id="cd00160">
    <property type="entry name" value="RhoGEF"/>
    <property type="match status" value="1"/>
</dbReference>
<keyword evidence="4 5" id="KW-0175">Coiled coil</keyword>
<evidence type="ECO:0000313" key="8">
    <source>
        <dbReference type="EMBL" id="CAD6197779.1"/>
    </source>
</evidence>
<proteinExistence type="predicted"/>
<dbReference type="InterPro" id="IPR001849">
    <property type="entry name" value="PH_domain"/>
</dbReference>
<feature type="compositionally biased region" description="Basic and acidic residues" evidence="6">
    <location>
        <begin position="34"/>
        <end position="48"/>
    </location>
</feature>
<feature type="region of interest" description="Disordered" evidence="6">
    <location>
        <begin position="778"/>
        <end position="813"/>
    </location>
</feature>
<dbReference type="SMART" id="SM00233">
    <property type="entry name" value="PH"/>
    <property type="match status" value="1"/>
</dbReference>
<dbReference type="InterPro" id="IPR000219">
    <property type="entry name" value="DH_dom"/>
</dbReference>
<dbReference type="CDD" id="cd13244">
    <property type="entry name" value="PH_PLEKHG5_G6"/>
    <property type="match status" value="1"/>
</dbReference>
<dbReference type="GO" id="GO:0007266">
    <property type="term" value="P:Rho protein signal transduction"/>
    <property type="evidence" value="ECO:0007669"/>
    <property type="project" value="TreeGrafter"/>
</dbReference>
<keyword evidence="2" id="KW-0963">Cytoplasm</keyword>
<evidence type="ECO:0000256" key="4">
    <source>
        <dbReference type="ARBA" id="ARBA00023054"/>
    </source>
</evidence>
<sequence>MDRCESPFRATDQLSVIELWRGAMRVGRQNRTAHSMDEGNERPLRKMSAEAVSRKSSFANSKFLSKSRQQAADHRLNGSDDADSRSNDSSLRDISHLDEPSCSEQPLPPDDGGTRRARSVTSSRISLFFGKERNEMINRLNALKEEHDRRESGMWELEKDWRQIVREPQELTRKATEQQEAIWELVVTEYRYIRLLRYMDDLAFYLGEVQHLGFLRDVDPNSTFRNYSELLNVNMESFWKAAIEPMLRSSRASGAPLDVRMLSDGFMHIIDWSKSYINFNMNYSECHAYMQKKTKENELFRDFVNWAESQENLDRQKLLDTLPKPMQRLTRYNLLLKAVLKVTTDMQEKELLMLMIDNAEKATKKLNAELNNNDSLQQMKDVMRLFEGYECVDGEECERLFGTRCVLNLCDPMPLMPPETARYRALVYRGDLRMKESRTGSKTDVHCFLFTDMFLLCRRSQGKKDRYKIIRPPIHINRLIYHPLTEASIGFYVVSINEFNIPSALCMMHTSSYEETKRWLEMIQKAREELNELYAKVWSGQTDVTASNGIDYARGAMFNGNGYHREWSFPGAQPPPSVVHRKSSSMDSQSMAAHAHLAYMRCGSTVSSTEQLDRHPERLDGSTRSLTRQKLSVASANANALSTSKSSVDLHLSLGAEMERPRSRSNSSGPDIEGITTRSRSPSPPPSIRKTDSGEGTPTHATEENAMPCRDSPTLLVTSDDCDQPPASGRRFEKRYHTADGIDVLKPKGSVLSGGILKRFSWNVSSAVAGSSRKISARLEHSRRHSQASTAASSESFGSSTSGISTASSTADTTADGTTITLKTSHISTVAVNETTSEPQTTLTIGMDLPTAEMTNGTTPPPPEIPPPSLTPSPGSEKSNLKQQELLKFIMDNHLETSDV</sequence>
<accession>A0A8S1HTC5</accession>
<dbReference type="InterPro" id="IPR040181">
    <property type="entry name" value="PKHG5/7"/>
</dbReference>
<evidence type="ECO:0000256" key="6">
    <source>
        <dbReference type="SAM" id="MobiDB-lite"/>
    </source>
</evidence>
<comment type="subcellular location">
    <subcellularLocation>
        <location evidence="1">Cytoplasm</location>
    </subcellularLocation>
</comment>
<evidence type="ECO:0000256" key="2">
    <source>
        <dbReference type="ARBA" id="ARBA00022490"/>
    </source>
</evidence>
<dbReference type="PANTHER" id="PTHR13217">
    <property type="entry name" value="PLECKSTRIN HOMOLOGY DOMAIN-CONTAINING FAMILY G MEMBER 7"/>
    <property type="match status" value="1"/>
</dbReference>
<evidence type="ECO:0000256" key="5">
    <source>
        <dbReference type="SAM" id="Coils"/>
    </source>
</evidence>
<feature type="compositionally biased region" description="Polar residues" evidence="6">
    <location>
        <begin position="54"/>
        <end position="70"/>
    </location>
</feature>
<protein>
    <recommendedName>
        <fullName evidence="7">DH domain-containing protein</fullName>
    </recommendedName>
</protein>
<feature type="region of interest" description="Disordered" evidence="6">
    <location>
        <begin position="656"/>
        <end position="733"/>
    </location>
</feature>
<keyword evidence="9" id="KW-1185">Reference proteome</keyword>
<evidence type="ECO:0000256" key="3">
    <source>
        <dbReference type="ARBA" id="ARBA00022553"/>
    </source>
</evidence>
<dbReference type="GO" id="GO:0043542">
    <property type="term" value="P:endothelial cell migration"/>
    <property type="evidence" value="ECO:0007669"/>
    <property type="project" value="TreeGrafter"/>
</dbReference>
<evidence type="ECO:0000256" key="1">
    <source>
        <dbReference type="ARBA" id="ARBA00004496"/>
    </source>
</evidence>
<feature type="region of interest" description="Disordered" evidence="6">
    <location>
        <begin position="30"/>
        <end position="119"/>
    </location>
</feature>
<feature type="region of interest" description="Disordered" evidence="6">
    <location>
        <begin position="606"/>
        <end position="626"/>
    </location>
</feature>
<dbReference type="Gene3D" id="1.20.900.10">
    <property type="entry name" value="Dbl homology (DH) domain"/>
    <property type="match status" value="1"/>
</dbReference>
<dbReference type="InterPro" id="IPR041020">
    <property type="entry name" value="PH_16"/>
</dbReference>
<dbReference type="PANTHER" id="PTHR13217:SF11">
    <property type="entry name" value="PLECKSTRIN HOMOLOGY DOMAIN-CONTAINING FAMILY G MEMBER 5"/>
    <property type="match status" value="1"/>
</dbReference>
<feature type="compositionally biased region" description="Basic and acidic residues" evidence="6">
    <location>
        <begin position="71"/>
        <end position="99"/>
    </location>
</feature>
<dbReference type="Pfam" id="PF00621">
    <property type="entry name" value="RhoGEF"/>
    <property type="match status" value="1"/>
</dbReference>
<reference evidence="8" key="1">
    <citation type="submission" date="2020-10" db="EMBL/GenBank/DDBJ databases">
        <authorList>
            <person name="Kikuchi T."/>
        </authorList>
    </citation>
    <scope>NUCLEOTIDE SEQUENCE</scope>
    <source>
        <strain evidence="8">NKZ352</strain>
    </source>
</reference>
<dbReference type="OrthoDB" id="660555at2759"/>
<dbReference type="Gene3D" id="2.30.29.30">
    <property type="entry name" value="Pleckstrin-homology domain (PH domain)/Phosphotyrosine-binding domain (PTB)"/>
    <property type="match status" value="1"/>
</dbReference>
<dbReference type="EMBL" id="CAJGYM010000104">
    <property type="protein sequence ID" value="CAD6197779.1"/>
    <property type="molecule type" value="Genomic_DNA"/>
</dbReference>
<dbReference type="Pfam" id="PF17838">
    <property type="entry name" value="PH_16"/>
    <property type="match status" value="1"/>
</dbReference>
<dbReference type="SUPFAM" id="SSF48065">
    <property type="entry name" value="DBL homology domain (DH-domain)"/>
    <property type="match status" value="1"/>
</dbReference>
<evidence type="ECO:0000259" key="7">
    <source>
        <dbReference type="PROSITE" id="PS50010"/>
    </source>
</evidence>
<name>A0A8S1HTC5_9PELO</name>
<dbReference type="SMART" id="SM00325">
    <property type="entry name" value="RhoGEF"/>
    <property type="match status" value="1"/>
</dbReference>
<feature type="region of interest" description="Disordered" evidence="6">
    <location>
        <begin position="850"/>
        <end position="883"/>
    </location>
</feature>
<dbReference type="InterPro" id="IPR035899">
    <property type="entry name" value="DBL_dom_sf"/>
</dbReference>
<evidence type="ECO:0000313" key="9">
    <source>
        <dbReference type="Proteomes" id="UP000835052"/>
    </source>
</evidence>
<feature type="compositionally biased region" description="Pro residues" evidence="6">
    <location>
        <begin position="859"/>
        <end position="871"/>
    </location>
</feature>
<dbReference type="AlphaFoldDB" id="A0A8S1HTC5"/>
<dbReference type="InterPro" id="IPR011993">
    <property type="entry name" value="PH-like_dom_sf"/>
</dbReference>
<feature type="domain" description="DH" evidence="7">
    <location>
        <begin position="177"/>
        <end position="369"/>
    </location>
</feature>
<dbReference type="GO" id="GO:0030424">
    <property type="term" value="C:axon"/>
    <property type="evidence" value="ECO:0007669"/>
    <property type="project" value="TreeGrafter"/>
</dbReference>
<feature type="coiled-coil region" evidence="5">
    <location>
        <begin position="349"/>
        <end position="379"/>
    </location>
</feature>
<dbReference type="GO" id="GO:0030139">
    <property type="term" value="C:endocytic vesicle"/>
    <property type="evidence" value="ECO:0007669"/>
    <property type="project" value="TreeGrafter"/>
</dbReference>
<dbReference type="Proteomes" id="UP000835052">
    <property type="component" value="Unassembled WGS sequence"/>
</dbReference>
<comment type="caution">
    <text evidence="8">The sequence shown here is derived from an EMBL/GenBank/DDBJ whole genome shotgun (WGS) entry which is preliminary data.</text>
</comment>
<dbReference type="GO" id="GO:0005886">
    <property type="term" value="C:plasma membrane"/>
    <property type="evidence" value="ECO:0007669"/>
    <property type="project" value="TreeGrafter"/>
</dbReference>
<gene>
    <name evidence="8" type="ORF">CAUJ_LOCUS13687</name>
</gene>
<keyword evidence="3" id="KW-0597">Phosphoprotein</keyword>
<dbReference type="SUPFAM" id="SSF50729">
    <property type="entry name" value="PH domain-like"/>
    <property type="match status" value="1"/>
</dbReference>
<feature type="compositionally biased region" description="Basic and acidic residues" evidence="6">
    <location>
        <begin position="611"/>
        <end position="621"/>
    </location>
</feature>
<dbReference type="PROSITE" id="PS50010">
    <property type="entry name" value="DH_2"/>
    <property type="match status" value="1"/>
</dbReference>
<organism evidence="8 9">
    <name type="scientific">Caenorhabditis auriculariae</name>
    <dbReference type="NCBI Taxonomy" id="2777116"/>
    <lineage>
        <taxon>Eukaryota</taxon>
        <taxon>Metazoa</taxon>
        <taxon>Ecdysozoa</taxon>
        <taxon>Nematoda</taxon>
        <taxon>Chromadorea</taxon>
        <taxon>Rhabditida</taxon>
        <taxon>Rhabditina</taxon>
        <taxon>Rhabditomorpha</taxon>
        <taxon>Rhabditoidea</taxon>
        <taxon>Rhabditidae</taxon>
        <taxon>Peloderinae</taxon>
        <taxon>Caenorhabditis</taxon>
    </lineage>
</organism>
<feature type="compositionally biased region" description="Low complexity" evidence="6">
    <location>
        <begin position="788"/>
        <end position="813"/>
    </location>
</feature>
<dbReference type="GO" id="GO:0005085">
    <property type="term" value="F:guanyl-nucleotide exchange factor activity"/>
    <property type="evidence" value="ECO:0007669"/>
    <property type="project" value="InterPro"/>
</dbReference>